<name>A0A810L3I0_9ACTN</name>
<accession>A0A810L3I0</accession>
<dbReference type="Proteomes" id="UP000680750">
    <property type="component" value="Chromosome"/>
</dbReference>
<feature type="compositionally biased region" description="Low complexity" evidence="1">
    <location>
        <begin position="33"/>
        <end position="47"/>
    </location>
</feature>
<evidence type="ECO:0000256" key="1">
    <source>
        <dbReference type="SAM" id="MobiDB-lite"/>
    </source>
</evidence>
<dbReference type="KEGG" id="aser:Asera_36270"/>
<protein>
    <submittedName>
        <fullName evidence="2">Uncharacterized protein</fullName>
    </submittedName>
</protein>
<dbReference type="RefSeq" id="WP_157034997.1">
    <property type="nucleotide sequence ID" value="NZ_AP023354.1"/>
</dbReference>
<dbReference type="EMBL" id="AP023354">
    <property type="protein sequence ID" value="BCJ29519.1"/>
    <property type="molecule type" value="Genomic_DNA"/>
</dbReference>
<reference evidence="2" key="1">
    <citation type="submission" date="2020-08" db="EMBL/GenBank/DDBJ databases">
        <title>Whole genome shotgun sequence of Actinocatenispora sera NBRC 101916.</title>
        <authorList>
            <person name="Komaki H."/>
            <person name="Tamura T."/>
        </authorList>
    </citation>
    <scope>NUCLEOTIDE SEQUENCE</scope>
    <source>
        <strain evidence="2">NBRC 101916</strain>
    </source>
</reference>
<organism evidence="2 3">
    <name type="scientific">Actinocatenispora sera</name>
    <dbReference type="NCBI Taxonomy" id="390989"/>
    <lineage>
        <taxon>Bacteria</taxon>
        <taxon>Bacillati</taxon>
        <taxon>Actinomycetota</taxon>
        <taxon>Actinomycetes</taxon>
        <taxon>Micromonosporales</taxon>
        <taxon>Micromonosporaceae</taxon>
        <taxon>Actinocatenispora</taxon>
    </lineage>
</organism>
<sequence>MINNARSGTGTSSHAGIGAGYAKSRHRPARSPAGAAELARTALAAPD</sequence>
<feature type="compositionally biased region" description="Polar residues" evidence="1">
    <location>
        <begin position="1"/>
        <end position="14"/>
    </location>
</feature>
<dbReference type="AlphaFoldDB" id="A0A810L3I0"/>
<proteinExistence type="predicted"/>
<keyword evidence="3" id="KW-1185">Reference proteome</keyword>
<gene>
    <name evidence="2" type="ORF">Asera_36270</name>
</gene>
<feature type="region of interest" description="Disordered" evidence="1">
    <location>
        <begin position="1"/>
        <end position="47"/>
    </location>
</feature>
<evidence type="ECO:0000313" key="2">
    <source>
        <dbReference type="EMBL" id="BCJ29519.1"/>
    </source>
</evidence>
<evidence type="ECO:0000313" key="3">
    <source>
        <dbReference type="Proteomes" id="UP000680750"/>
    </source>
</evidence>